<dbReference type="SUPFAM" id="SSF110849">
    <property type="entry name" value="ParB/Sulfiredoxin"/>
    <property type="match status" value="1"/>
</dbReference>
<evidence type="ECO:0000313" key="3">
    <source>
        <dbReference type="Proteomes" id="UP000247485"/>
    </source>
</evidence>
<evidence type="ECO:0000259" key="1">
    <source>
        <dbReference type="SMART" id="SM00470"/>
    </source>
</evidence>
<dbReference type="RefSeq" id="WP_110275633.1">
    <property type="nucleotide sequence ID" value="NZ_QJJG01000014.1"/>
</dbReference>
<dbReference type="Gene3D" id="3.90.1530.10">
    <property type="entry name" value="Conserved hypothetical protein from pyrococcus furiosus pfu- 392566-001, ParB domain"/>
    <property type="match status" value="1"/>
</dbReference>
<dbReference type="SMART" id="SM00470">
    <property type="entry name" value="ParB"/>
    <property type="match status" value="1"/>
</dbReference>
<dbReference type="Proteomes" id="UP000247485">
    <property type="component" value="Unassembled WGS sequence"/>
</dbReference>
<dbReference type="CDD" id="cd16403">
    <property type="entry name" value="ParB_N_like_MT"/>
    <property type="match status" value="1"/>
</dbReference>
<dbReference type="EMBL" id="QJJG01000014">
    <property type="protein sequence ID" value="PXW42065.1"/>
    <property type="molecule type" value="Genomic_DNA"/>
</dbReference>
<sequence>MTKIINSQKLEIVYKSTEQLICYARNARIHTEEQVKQIIRSIQKFGWTNPILIDERGEIIAGQGRIMAADGLAIDQVPCIVLDGLSDAQKKAYRLADNKIPLNAGWDAELLKLEFSELLDSDFDISLTGFSQLEIDDFLIEVDAEQIDDDERYTAKIDSPVYEPSETIPEVTDLYDEEKTLKLVSDIRAASLPEDVEKFLLSAAERHTVFNFNKIADYYSHAPENIQALFEASALVIVDYQQAIEHGFVHMTKRMVEIIHGTEDGDHA</sequence>
<reference evidence="2 3" key="1">
    <citation type="submission" date="2018-05" db="EMBL/GenBank/DDBJ databases">
        <title>Freshwater and sediment microbial communities from various areas in North America, analyzing microbe dynamics in response to fracking.</title>
        <authorList>
            <person name="Lamendella R."/>
        </authorList>
    </citation>
    <scope>NUCLEOTIDE SEQUENCE [LARGE SCALE GENOMIC DNA]</scope>
    <source>
        <strain evidence="2 3">67</strain>
    </source>
</reference>
<dbReference type="InterPro" id="IPR003115">
    <property type="entry name" value="ParB_N"/>
</dbReference>
<comment type="caution">
    <text evidence="2">The sequence shown here is derived from an EMBL/GenBank/DDBJ whole genome shotgun (WGS) entry which is preliminary data.</text>
</comment>
<name>A0A318FG71_KLEOX</name>
<feature type="domain" description="ParB-like N-terminal" evidence="1">
    <location>
        <begin position="13"/>
        <end position="99"/>
    </location>
</feature>
<protein>
    <submittedName>
        <fullName evidence="2">ParB-like nuclease family protein</fullName>
    </submittedName>
</protein>
<gene>
    <name evidence="2" type="ORF">DET57_11457</name>
</gene>
<evidence type="ECO:0000313" key="2">
    <source>
        <dbReference type="EMBL" id="PXW42065.1"/>
    </source>
</evidence>
<organism evidence="2 3">
    <name type="scientific">Klebsiella oxytoca</name>
    <dbReference type="NCBI Taxonomy" id="571"/>
    <lineage>
        <taxon>Bacteria</taxon>
        <taxon>Pseudomonadati</taxon>
        <taxon>Pseudomonadota</taxon>
        <taxon>Gammaproteobacteria</taxon>
        <taxon>Enterobacterales</taxon>
        <taxon>Enterobacteriaceae</taxon>
        <taxon>Klebsiella/Raoultella group</taxon>
        <taxon>Klebsiella</taxon>
    </lineage>
</organism>
<dbReference type="AlphaFoldDB" id="A0A318FG71"/>
<accession>A0A318FG71</accession>
<proteinExistence type="predicted"/>
<dbReference type="InterPro" id="IPR036086">
    <property type="entry name" value="ParB/Sulfiredoxin_sf"/>
</dbReference>
<dbReference type="Pfam" id="PF02195">
    <property type="entry name" value="ParB_N"/>
    <property type="match status" value="1"/>
</dbReference>